<dbReference type="EMBL" id="BRXS01000002">
    <property type="protein sequence ID" value="GLC24577.1"/>
    <property type="molecule type" value="Genomic_DNA"/>
</dbReference>
<dbReference type="Pfam" id="PF00487">
    <property type="entry name" value="FA_desaturase"/>
    <property type="match status" value="1"/>
</dbReference>
<evidence type="ECO:0000256" key="4">
    <source>
        <dbReference type="ARBA" id="ARBA00022692"/>
    </source>
</evidence>
<reference evidence="16" key="1">
    <citation type="submission" date="2022-08" db="EMBL/GenBank/DDBJ databases">
        <title>Draft genome sequencing of Roseisolibacter agri AW1220.</title>
        <authorList>
            <person name="Tobiishi Y."/>
            <person name="Tonouchi A."/>
        </authorList>
    </citation>
    <scope>NUCLEOTIDE SEQUENCE</scope>
    <source>
        <strain evidence="16">AW1220</strain>
    </source>
</reference>
<feature type="transmembrane region" description="Helical" evidence="14">
    <location>
        <begin position="26"/>
        <end position="46"/>
    </location>
</feature>
<feature type="transmembrane region" description="Helical" evidence="14">
    <location>
        <begin position="53"/>
        <end position="74"/>
    </location>
</feature>
<evidence type="ECO:0000256" key="13">
    <source>
        <dbReference type="SAM" id="MobiDB-lite"/>
    </source>
</evidence>
<proteinExistence type="inferred from homology"/>
<comment type="similarity">
    <text evidence="2">Belongs to the fatty acid desaturase type 2 family.</text>
</comment>
<dbReference type="CDD" id="cd03505">
    <property type="entry name" value="Delta9-FADS-like"/>
    <property type="match status" value="1"/>
</dbReference>
<evidence type="ECO:0000313" key="16">
    <source>
        <dbReference type="EMBL" id="GLC24577.1"/>
    </source>
</evidence>
<accession>A0AA37Q4Q8</accession>
<keyword evidence="12" id="KW-0175">Coiled coil</keyword>
<feature type="region of interest" description="Disordered" evidence="13">
    <location>
        <begin position="1"/>
        <end position="22"/>
    </location>
</feature>
<keyword evidence="3" id="KW-0444">Lipid biosynthesis</keyword>
<evidence type="ECO:0000256" key="1">
    <source>
        <dbReference type="ARBA" id="ARBA00004141"/>
    </source>
</evidence>
<keyword evidence="7" id="KW-0560">Oxidoreductase</keyword>
<dbReference type="InterPro" id="IPR015876">
    <property type="entry name" value="Acyl-CoA_DS"/>
</dbReference>
<evidence type="ECO:0000256" key="12">
    <source>
        <dbReference type="SAM" id="Coils"/>
    </source>
</evidence>
<keyword evidence="17" id="KW-1185">Reference proteome</keyword>
<keyword evidence="9" id="KW-0443">Lipid metabolism</keyword>
<dbReference type="PANTHER" id="PTHR11351:SF31">
    <property type="entry name" value="DESATURASE 1, ISOFORM A-RELATED"/>
    <property type="match status" value="1"/>
</dbReference>
<feature type="transmembrane region" description="Helical" evidence="14">
    <location>
        <begin position="86"/>
        <end position="107"/>
    </location>
</feature>
<comment type="caution">
    <text evidence="16">The sequence shown here is derived from an EMBL/GenBank/DDBJ whole genome shotgun (WGS) entry which is preliminary data.</text>
</comment>
<evidence type="ECO:0000256" key="8">
    <source>
        <dbReference type="ARBA" id="ARBA00023004"/>
    </source>
</evidence>
<keyword evidence="5" id="KW-0276">Fatty acid metabolism</keyword>
<gene>
    <name evidence="16" type="ORF">rosag_10900</name>
</gene>
<feature type="transmembrane region" description="Helical" evidence="14">
    <location>
        <begin position="169"/>
        <end position="194"/>
    </location>
</feature>
<evidence type="ECO:0000256" key="2">
    <source>
        <dbReference type="ARBA" id="ARBA00008749"/>
    </source>
</evidence>
<evidence type="ECO:0000313" key="17">
    <source>
        <dbReference type="Proteomes" id="UP001161325"/>
    </source>
</evidence>
<dbReference type="GO" id="GO:0016020">
    <property type="term" value="C:membrane"/>
    <property type="evidence" value="ECO:0007669"/>
    <property type="project" value="UniProtKB-SubCell"/>
</dbReference>
<evidence type="ECO:0000256" key="10">
    <source>
        <dbReference type="ARBA" id="ARBA00023136"/>
    </source>
</evidence>
<evidence type="ECO:0000259" key="15">
    <source>
        <dbReference type="Pfam" id="PF00487"/>
    </source>
</evidence>
<feature type="coiled-coil region" evidence="12">
    <location>
        <begin position="314"/>
        <end position="341"/>
    </location>
</feature>
<keyword evidence="8" id="KW-0408">Iron</keyword>
<evidence type="ECO:0000256" key="9">
    <source>
        <dbReference type="ARBA" id="ARBA00023098"/>
    </source>
</evidence>
<dbReference type="RefSeq" id="WP_284349023.1">
    <property type="nucleotide sequence ID" value="NZ_BRXS01000002.1"/>
</dbReference>
<feature type="domain" description="Fatty acid desaturase" evidence="15">
    <location>
        <begin position="53"/>
        <end position="268"/>
    </location>
</feature>
<evidence type="ECO:0000256" key="7">
    <source>
        <dbReference type="ARBA" id="ARBA00023002"/>
    </source>
</evidence>
<feature type="compositionally biased region" description="Basic and acidic residues" evidence="13">
    <location>
        <begin position="8"/>
        <end position="22"/>
    </location>
</feature>
<evidence type="ECO:0000256" key="3">
    <source>
        <dbReference type="ARBA" id="ARBA00022516"/>
    </source>
</evidence>
<dbReference type="PRINTS" id="PR00075">
    <property type="entry name" value="FACDDSATRASE"/>
</dbReference>
<keyword evidence="6 14" id="KW-1133">Transmembrane helix</keyword>
<keyword evidence="10 14" id="KW-0472">Membrane</keyword>
<dbReference type="AlphaFoldDB" id="A0AA37Q4Q8"/>
<protein>
    <submittedName>
        <fullName evidence="16">Delta 9 acyl-lipid fatty acid desaturase</fullName>
    </submittedName>
</protein>
<name>A0AA37Q4Q8_9BACT</name>
<dbReference type="GO" id="GO:0016717">
    <property type="term" value="F:oxidoreductase activity, acting on paired donors, with oxidation of a pair of donors resulting in the reduction of molecular oxygen to two molecules of water"/>
    <property type="evidence" value="ECO:0007669"/>
    <property type="project" value="InterPro"/>
</dbReference>
<keyword evidence="4 14" id="KW-0812">Transmembrane</keyword>
<sequence length="410" mass="46655">MQHAPSPDARHEHAPSHTHDEPHDDIIHPSPLAFILVHVACIGAFWSGVPASALLLCLALYVVRMFGVTAGYHRYFSHRSFKTGRVMQFVLAFIAQSTAQRGILWWAAKHRHHHRHSDTEHDVHSPRHMGFWYSHVGWIFTAQHDTTDFDSIPDLTKYPELMWLERHPYLPAATLAIACFALGGWPALFVGFFWSTVLLYHGTFFINSLAHVHGKQRYVTGDDSRNNWWLAVITLGEGWHNNHHAYQRSTRQGFRWYEYDPTFYILKAMSWLGLVWELGEPPADVVRNERQLGRAVIEKVSRHLAESFHAPAIAARLQESREVLEHALADARHAAQHARDEAVAKLTARLAELHLPHVPTLDELREAARQKYASSPSMETIVLRARERLLEAIARELLAPSLAGPAPLPA</sequence>
<dbReference type="InterPro" id="IPR005804">
    <property type="entry name" value="FA_desaturase_dom"/>
</dbReference>
<keyword evidence="11" id="KW-0275">Fatty acid biosynthesis</keyword>
<comment type="subcellular location">
    <subcellularLocation>
        <location evidence="1">Membrane</location>
        <topology evidence="1">Multi-pass membrane protein</topology>
    </subcellularLocation>
</comment>
<evidence type="ECO:0000256" key="11">
    <source>
        <dbReference type="ARBA" id="ARBA00023160"/>
    </source>
</evidence>
<dbReference type="Proteomes" id="UP001161325">
    <property type="component" value="Unassembled WGS sequence"/>
</dbReference>
<dbReference type="GO" id="GO:0006633">
    <property type="term" value="P:fatty acid biosynthetic process"/>
    <property type="evidence" value="ECO:0007669"/>
    <property type="project" value="UniProtKB-KW"/>
</dbReference>
<dbReference type="PANTHER" id="PTHR11351">
    <property type="entry name" value="ACYL-COA DESATURASE"/>
    <property type="match status" value="1"/>
</dbReference>
<evidence type="ECO:0000256" key="14">
    <source>
        <dbReference type="SAM" id="Phobius"/>
    </source>
</evidence>
<evidence type="ECO:0000256" key="6">
    <source>
        <dbReference type="ARBA" id="ARBA00022989"/>
    </source>
</evidence>
<organism evidence="16 17">
    <name type="scientific">Roseisolibacter agri</name>
    <dbReference type="NCBI Taxonomy" id="2014610"/>
    <lineage>
        <taxon>Bacteria</taxon>
        <taxon>Pseudomonadati</taxon>
        <taxon>Gemmatimonadota</taxon>
        <taxon>Gemmatimonadia</taxon>
        <taxon>Gemmatimonadales</taxon>
        <taxon>Gemmatimonadaceae</taxon>
        <taxon>Roseisolibacter</taxon>
    </lineage>
</organism>
<evidence type="ECO:0000256" key="5">
    <source>
        <dbReference type="ARBA" id="ARBA00022832"/>
    </source>
</evidence>